<protein>
    <submittedName>
        <fullName evidence="6">Slipin family protein</fullName>
    </submittedName>
</protein>
<dbReference type="GO" id="GO:0005886">
    <property type="term" value="C:plasma membrane"/>
    <property type="evidence" value="ECO:0007669"/>
    <property type="project" value="InterPro"/>
</dbReference>
<proteinExistence type="inferred from homology"/>
<dbReference type="Pfam" id="PF01145">
    <property type="entry name" value="Band_7"/>
    <property type="match status" value="1"/>
</dbReference>
<evidence type="ECO:0000313" key="7">
    <source>
        <dbReference type="Proteomes" id="UP000264002"/>
    </source>
</evidence>
<dbReference type="SUPFAM" id="SSF117892">
    <property type="entry name" value="Band 7/SPFH domain"/>
    <property type="match status" value="1"/>
</dbReference>
<dbReference type="InterPro" id="IPR036013">
    <property type="entry name" value="Band_7/SPFH_dom_sf"/>
</dbReference>
<evidence type="ECO:0000259" key="5">
    <source>
        <dbReference type="SMART" id="SM00244"/>
    </source>
</evidence>
<name>A0A372MJE2_9SPIR</name>
<accession>A0A372MJE2</accession>
<dbReference type="PRINTS" id="PR00721">
    <property type="entry name" value="STOMATIN"/>
</dbReference>
<dbReference type="Gene3D" id="3.30.479.30">
    <property type="entry name" value="Band 7 domain"/>
    <property type="match status" value="1"/>
</dbReference>
<keyword evidence="4" id="KW-1133">Transmembrane helix</keyword>
<dbReference type="PANTHER" id="PTHR10264:SF19">
    <property type="entry name" value="AT06885P-RELATED"/>
    <property type="match status" value="1"/>
</dbReference>
<keyword evidence="4" id="KW-0812">Transmembrane</keyword>
<dbReference type="Proteomes" id="UP000264002">
    <property type="component" value="Unassembled WGS sequence"/>
</dbReference>
<feature type="transmembrane region" description="Helical" evidence="4">
    <location>
        <begin position="97"/>
        <end position="119"/>
    </location>
</feature>
<dbReference type="Gene3D" id="6.10.250.2090">
    <property type="match status" value="1"/>
</dbReference>
<evidence type="ECO:0000256" key="4">
    <source>
        <dbReference type="SAM" id="Phobius"/>
    </source>
</evidence>
<evidence type="ECO:0000313" key="6">
    <source>
        <dbReference type="EMBL" id="RFU95563.1"/>
    </source>
</evidence>
<dbReference type="PANTHER" id="PTHR10264">
    <property type="entry name" value="BAND 7 PROTEIN-RELATED"/>
    <property type="match status" value="1"/>
</dbReference>
<dbReference type="EMBL" id="QUWK01000003">
    <property type="protein sequence ID" value="RFU95563.1"/>
    <property type="molecule type" value="Genomic_DNA"/>
</dbReference>
<dbReference type="InterPro" id="IPR043202">
    <property type="entry name" value="Band-7_stomatin-like"/>
</dbReference>
<sequence>MNLYKKKIERIKNMKGFVLKKDFNYGALSFLVLALFLAGGAILQLLLYPNMPHDAIVMVSTIAFTAAIIIAIFPLWTLVMAIILILWVWIIGELSPYLYPITAFSSLGLLISSSFQLVYHWDKVIVLRLGKFQKVRGPGLFFLLPLIDRAAEFIDTRIRATDFSAEKTLTKDTVPVHVDALAFWMIWDAKKAILEVEDYTEAVILSAQTALRDSIGKHYLRSLLSEREELGREIQQALDTKTNPWGVTILSIEITDIIIPKELEDALSKQAQAEREKESRIILGAAEVEIAKKFTEASAEYANDPIALQLRSMNMVYEGIRQNNSMMLMPASILDHMDFGAVMGTAAMQKGEQAKRDSEKEVAQDEHNQN</sequence>
<dbReference type="CDD" id="cd13775">
    <property type="entry name" value="SPFH_eoslipins_u3"/>
    <property type="match status" value="1"/>
</dbReference>
<feature type="transmembrane region" description="Helical" evidence="4">
    <location>
        <begin position="23"/>
        <end position="47"/>
    </location>
</feature>
<reference evidence="7" key="1">
    <citation type="submission" date="2018-08" db="EMBL/GenBank/DDBJ databases">
        <authorList>
            <person name="Grouzdev D.S."/>
            <person name="Krutkina M.S."/>
        </authorList>
    </citation>
    <scope>NUCLEOTIDE SEQUENCE [LARGE SCALE GENOMIC DNA]</scope>
    <source>
        <strain evidence="7">4-11</strain>
    </source>
</reference>
<reference evidence="6 7" key="2">
    <citation type="submission" date="2018-09" db="EMBL/GenBank/DDBJ databases">
        <title>Genome of Sphaerochaeta halotolerans strain 4-11.</title>
        <authorList>
            <person name="Nazina T.N."/>
            <person name="Sokolova D.S."/>
        </authorList>
    </citation>
    <scope>NUCLEOTIDE SEQUENCE [LARGE SCALE GENOMIC DNA]</scope>
    <source>
        <strain evidence="6 7">4-11</strain>
    </source>
</reference>
<organism evidence="6 7">
    <name type="scientific">Sphaerochaeta halotolerans</name>
    <dbReference type="NCBI Taxonomy" id="2293840"/>
    <lineage>
        <taxon>Bacteria</taxon>
        <taxon>Pseudomonadati</taxon>
        <taxon>Spirochaetota</taxon>
        <taxon>Spirochaetia</taxon>
        <taxon>Spirochaetales</taxon>
        <taxon>Sphaerochaetaceae</taxon>
        <taxon>Sphaerochaeta</taxon>
    </lineage>
</organism>
<keyword evidence="4" id="KW-0472">Membrane</keyword>
<feature type="domain" description="Band 7" evidence="5">
    <location>
        <begin position="113"/>
        <end position="271"/>
    </location>
</feature>
<dbReference type="SMART" id="SM00244">
    <property type="entry name" value="PHB"/>
    <property type="match status" value="1"/>
</dbReference>
<dbReference type="RefSeq" id="WP_117329511.1">
    <property type="nucleotide sequence ID" value="NZ_QUWK01000003.1"/>
</dbReference>
<dbReference type="InterPro" id="IPR001107">
    <property type="entry name" value="Band_7"/>
</dbReference>
<dbReference type="GO" id="GO:0098552">
    <property type="term" value="C:side of membrane"/>
    <property type="evidence" value="ECO:0007669"/>
    <property type="project" value="UniProtKB-ARBA"/>
</dbReference>
<dbReference type="InterPro" id="IPR001972">
    <property type="entry name" value="Stomatin_HflK_fam"/>
</dbReference>
<comment type="subcellular location">
    <subcellularLocation>
        <location evidence="1">Membrane</location>
        <topology evidence="1">Single-pass membrane protein</topology>
    </subcellularLocation>
</comment>
<feature type="compositionally biased region" description="Basic and acidic residues" evidence="3">
    <location>
        <begin position="352"/>
        <end position="370"/>
    </location>
</feature>
<gene>
    <name evidence="6" type="ORF">DYP60_03560</name>
</gene>
<keyword evidence="7" id="KW-1185">Reference proteome</keyword>
<comment type="similarity">
    <text evidence="2">Belongs to the band 7/mec-2 family.</text>
</comment>
<dbReference type="FunFam" id="3.30.479.30:FF:000004">
    <property type="entry name" value="Putative membrane protease family, stomatin"/>
    <property type="match status" value="1"/>
</dbReference>
<feature type="region of interest" description="Disordered" evidence="3">
    <location>
        <begin position="349"/>
        <end position="370"/>
    </location>
</feature>
<feature type="transmembrane region" description="Helical" evidence="4">
    <location>
        <begin position="59"/>
        <end position="91"/>
    </location>
</feature>
<evidence type="ECO:0000256" key="1">
    <source>
        <dbReference type="ARBA" id="ARBA00004167"/>
    </source>
</evidence>
<dbReference type="AlphaFoldDB" id="A0A372MJE2"/>
<evidence type="ECO:0000256" key="3">
    <source>
        <dbReference type="SAM" id="MobiDB-lite"/>
    </source>
</evidence>
<comment type="caution">
    <text evidence="6">The sequence shown here is derived from an EMBL/GenBank/DDBJ whole genome shotgun (WGS) entry which is preliminary data.</text>
</comment>
<evidence type="ECO:0000256" key="2">
    <source>
        <dbReference type="ARBA" id="ARBA00008164"/>
    </source>
</evidence>